<dbReference type="PROSITE" id="PS51830">
    <property type="entry name" value="FIIND"/>
    <property type="match status" value="1"/>
</dbReference>
<reference evidence="9" key="1">
    <citation type="submission" date="2020-03" db="EMBL/GenBank/DDBJ databases">
        <title>Evolution of repeat sequences and sex chromosomes of tilapia species revealed by chromosome-level genomes.</title>
        <authorList>
            <person name="Xu L."/>
            <person name="Tao W."/>
            <person name="Wang D."/>
            <person name="Zhou Q."/>
        </authorList>
    </citation>
    <scope>NUCLEOTIDE SEQUENCE [LARGE SCALE GENOMIC DNA]</scope>
    <source>
        <strain evidence="9">Israel</strain>
    </source>
</reference>
<comment type="subcellular location">
    <subcellularLocation>
        <location evidence="1">Cytoplasm</location>
        <location evidence="1">Cytosol</location>
    </subcellularLocation>
</comment>
<keyword evidence="3" id="KW-0399">Innate immunity</keyword>
<evidence type="ECO:0000313" key="9">
    <source>
        <dbReference type="Proteomes" id="UP000472276"/>
    </source>
</evidence>
<dbReference type="InterPro" id="IPR004020">
    <property type="entry name" value="DAPIN"/>
</dbReference>
<evidence type="ECO:0000256" key="5">
    <source>
        <dbReference type="SAM" id="MobiDB-lite"/>
    </source>
</evidence>
<sequence>MGQCVGRQDALMNQRGHPDRRRVRVQPVPDYEALVPIRRGRGSIGSLYGSIDTSHTERLSLVTHSNARRSNIPPDRRGDSEAMLRRGNRSFSELMVHKDFRTQQLTSIFEPEVETESGIISYRFKCPGSGLFQCSLTGLVFDMTQEVEVLYRIIQWDQSILQSIGKTAAGPLFEIKGCEDAIRQLHFPHCETDEAVLSDDSLSVINFSDDGFSVLQPLKITDTHVIVEVSHLSAFGLIWDFIKRFLTIKNPIKGQVLLFVRATPMGAQTQNLDVFLLPCNVPLHEVKAQQPHSVYIPVPSNCKLVKNETYTVLCPTARKIQPKKAEFDMEFGPNYYATFEIRFDVNTEEVTVTVQDQTNEEVWEHDIDMAAVPPSPPVSCSSCQTLHQKSVPQSRMLPHPGSPDVNVAPKLKVSTELLEMLNDLDDGDFDTFKWHLKSELWKNIKPIQENKLTKAERHAMVDLMVQKYEISGAVEVMESVLLKISRNDLVEKLRLLTVDTSI</sequence>
<dbReference type="GO" id="GO:0005829">
    <property type="term" value="C:cytosol"/>
    <property type="evidence" value="ECO:0007669"/>
    <property type="project" value="UniProtKB-SubCell"/>
</dbReference>
<keyword evidence="2" id="KW-0963">Cytoplasm</keyword>
<dbReference type="Proteomes" id="UP000472276">
    <property type="component" value="Unassembled WGS sequence"/>
</dbReference>
<dbReference type="PANTHER" id="PTHR46985:SF2">
    <property type="entry name" value="APOPTOSIS-ASSOCIATED SPECK-LIKE PROTEIN CONTAINING A CARD"/>
    <property type="match status" value="1"/>
</dbReference>
<proteinExistence type="predicted"/>
<name>A0AAZ1XEL0_OREAU</name>
<dbReference type="GO" id="GO:0045087">
    <property type="term" value="P:innate immune response"/>
    <property type="evidence" value="ECO:0007669"/>
    <property type="project" value="UniProtKB-KW"/>
</dbReference>
<dbReference type="SMART" id="SM01289">
    <property type="entry name" value="PYRIN"/>
    <property type="match status" value="1"/>
</dbReference>
<dbReference type="PROSITE" id="PS50824">
    <property type="entry name" value="DAPIN"/>
    <property type="match status" value="1"/>
</dbReference>
<dbReference type="GeneID" id="120436165"/>
<evidence type="ECO:0000313" key="8">
    <source>
        <dbReference type="Ensembl" id="ENSOABP00000066586.1"/>
    </source>
</evidence>
<organism evidence="8 9">
    <name type="scientific">Oreochromis aureus</name>
    <name type="common">Israeli tilapia</name>
    <name type="synonym">Chromis aureus</name>
    <dbReference type="NCBI Taxonomy" id="47969"/>
    <lineage>
        <taxon>Eukaryota</taxon>
        <taxon>Metazoa</taxon>
        <taxon>Chordata</taxon>
        <taxon>Craniata</taxon>
        <taxon>Vertebrata</taxon>
        <taxon>Euteleostomi</taxon>
        <taxon>Actinopterygii</taxon>
        <taxon>Neopterygii</taxon>
        <taxon>Teleostei</taxon>
        <taxon>Neoteleostei</taxon>
        <taxon>Acanthomorphata</taxon>
        <taxon>Ovalentaria</taxon>
        <taxon>Cichlomorphae</taxon>
        <taxon>Cichliformes</taxon>
        <taxon>Cichlidae</taxon>
        <taxon>African cichlids</taxon>
        <taxon>Pseudocrenilabrinae</taxon>
        <taxon>Oreochromini</taxon>
        <taxon>Oreochromis</taxon>
    </lineage>
</organism>
<dbReference type="AlphaFoldDB" id="A0AAZ1XEL0"/>
<reference evidence="8" key="3">
    <citation type="submission" date="2025-09" db="UniProtKB">
        <authorList>
            <consortium name="Ensembl"/>
        </authorList>
    </citation>
    <scope>IDENTIFICATION</scope>
</reference>
<dbReference type="CDD" id="cd08321">
    <property type="entry name" value="Pyrin_ASC-like"/>
    <property type="match status" value="1"/>
</dbReference>
<evidence type="ECO:0000256" key="4">
    <source>
        <dbReference type="ARBA" id="ARBA00022859"/>
    </source>
</evidence>
<dbReference type="KEGG" id="oau:120436165"/>
<dbReference type="Ensembl" id="ENSOABT00000073560.1">
    <property type="protein sequence ID" value="ENSOABP00000066586.1"/>
    <property type="gene ID" value="ENSOABG00000031527.1"/>
</dbReference>
<feature type="region of interest" description="Disordered" evidence="5">
    <location>
        <begin position="1"/>
        <end position="21"/>
    </location>
</feature>
<evidence type="ECO:0000256" key="1">
    <source>
        <dbReference type="ARBA" id="ARBA00004514"/>
    </source>
</evidence>
<dbReference type="Pfam" id="PF13553">
    <property type="entry name" value="FIIND"/>
    <property type="match status" value="1"/>
</dbReference>
<accession>A0AAZ1XEL0</accession>
<reference evidence="8" key="2">
    <citation type="submission" date="2025-08" db="UniProtKB">
        <authorList>
            <consortium name="Ensembl"/>
        </authorList>
    </citation>
    <scope>IDENTIFICATION</scope>
</reference>
<feature type="domain" description="FIIND" evidence="7">
    <location>
        <begin position="103"/>
        <end position="381"/>
    </location>
</feature>
<evidence type="ECO:0000256" key="2">
    <source>
        <dbReference type="ARBA" id="ARBA00022490"/>
    </source>
</evidence>
<evidence type="ECO:0008006" key="10">
    <source>
        <dbReference type="Google" id="ProtNLM"/>
    </source>
</evidence>
<dbReference type="SUPFAM" id="SSF47986">
    <property type="entry name" value="DEATH domain"/>
    <property type="match status" value="1"/>
</dbReference>
<gene>
    <name evidence="8" type="primary">LOC120436165</name>
</gene>
<keyword evidence="4" id="KW-0391">Immunity</keyword>
<dbReference type="InterPro" id="IPR051249">
    <property type="entry name" value="NLRP_Inflammasome"/>
</dbReference>
<dbReference type="InterPro" id="IPR025307">
    <property type="entry name" value="FIIND_dom"/>
</dbReference>
<dbReference type="InterPro" id="IPR011029">
    <property type="entry name" value="DEATH-like_dom_sf"/>
</dbReference>
<evidence type="ECO:0000259" key="6">
    <source>
        <dbReference type="PROSITE" id="PS50824"/>
    </source>
</evidence>
<keyword evidence="9" id="KW-1185">Reference proteome</keyword>
<dbReference type="Pfam" id="PF02758">
    <property type="entry name" value="PYRIN"/>
    <property type="match status" value="1"/>
</dbReference>
<feature type="domain" description="Pyrin" evidence="6">
    <location>
        <begin position="417"/>
        <end position="499"/>
    </location>
</feature>
<protein>
    <recommendedName>
        <fullName evidence="10">FIIND domain-containing protein</fullName>
    </recommendedName>
</protein>
<evidence type="ECO:0000256" key="3">
    <source>
        <dbReference type="ARBA" id="ARBA00022588"/>
    </source>
</evidence>
<dbReference type="RefSeq" id="XP_039462563.1">
    <property type="nucleotide sequence ID" value="XM_039606629.1"/>
</dbReference>
<dbReference type="Gene3D" id="1.10.533.10">
    <property type="entry name" value="Death Domain, Fas"/>
    <property type="match status" value="1"/>
</dbReference>
<dbReference type="PANTHER" id="PTHR46985">
    <property type="entry name" value="NACHT, LRR AND PYD DOMAINS-CONTAINING PROTEIN 1"/>
    <property type="match status" value="1"/>
</dbReference>
<evidence type="ECO:0000259" key="7">
    <source>
        <dbReference type="PROSITE" id="PS51830"/>
    </source>
</evidence>
<dbReference type="Pfam" id="PF23679">
    <property type="entry name" value="UPA-FIIND"/>
    <property type="match status" value="1"/>
</dbReference>